<evidence type="ECO:0000313" key="3">
    <source>
        <dbReference type="Proteomes" id="UP000626109"/>
    </source>
</evidence>
<comment type="caution">
    <text evidence="2">The sequence shown here is derived from an EMBL/GenBank/DDBJ whole genome shotgun (WGS) entry which is preliminary data.</text>
</comment>
<name>A0A813I935_POLGL</name>
<evidence type="ECO:0000256" key="1">
    <source>
        <dbReference type="SAM" id="MobiDB-lite"/>
    </source>
</evidence>
<dbReference type="AlphaFoldDB" id="A0A813I935"/>
<feature type="non-terminal residue" evidence="2">
    <location>
        <position position="1144"/>
    </location>
</feature>
<proteinExistence type="predicted"/>
<protein>
    <submittedName>
        <fullName evidence="2">Uncharacterized protein</fullName>
    </submittedName>
</protein>
<evidence type="ECO:0000313" key="2">
    <source>
        <dbReference type="EMBL" id="CAE8646815.1"/>
    </source>
</evidence>
<dbReference type="Proteomes" id="UP000626109">
    <property type="component" value="Unassembled WGS sequence"/>
</dbReference>
<organism evidence="2 3">
    <name type="scientific">Polarella glacialis</name>
    <name type="common">Dinoflagellate</name>
    <dbReference type="NCBI Taxonomy" id="89957"/>
    <lineage>
        <taxon>Eukaryota</taxon>
        <taxon>Sar</taxon>
        <taxon>Alveolata</taxon>
        <taxon>Dinophyceae</taxon>
        <taxon>Suessiales</taxon>
        <taxon>Suessiaceae</taxon>
        <taxon>Polarella</taxon>
    </lineage>
</organism>
<reference evidence="2" key="1">
    <citation type="submission" date="2021-02" db="EMBL/GenBank/DDBJ databases">
        <authorList>
            <person name="Dougan E. K."/>
            <person name="Rhodes N."/>
            <person name="Thang M."/>
            <person name="Chan C."/>
        </authorList>
    </citation>
    <scope>NUCLEOTIDE SEQUENCE</scope>
</reference>
<feature type="region of interest" description="Disordered" evidence="1">
    <location>
        <begin position="708"/>
        <end position="732"/>
    </location>
</feature>
<dbReference type="EMBL" id="CAJNNW010004850">
    <property type="protein sequence ID" value="CAE8646815.1"/>
    <property type="molecule type" value="Genomic_DNA"/>
</dbReference>
<sequence>AQVDIDEEAEQRAKNLRNLDAMLREMRAGLAEEDSDCGPDDFIRRMEDVDGELSEDEIEQQPVVFSFGMPPLQSVLARWAKAQVDFDDEAEQRAKNLGALDAMLREMRSDLAEEDSDCGPDDFIRRMEDVDGELSEDEIEQQPVVFSFGMPPLQSVLARWAKAQVDFDDEAEQQPLRRTRGTLMQCYGKNGWAWPGDRYCGPDDSSAGWMTRRRISEDVDDRAADIVFSVLARWAKAQIDFISSIGKTSKANLSEDEIEQQQLWSLLRMPPPAQVDFDDEAEQRAKNLGDLDAMLREMRSDLAEEDSDCGPDDFIRRMEDVDGELSEDEIEQQPVVFSFGMPPLLSVLARWAKAQVDFDDEAEQRAKNLGDLDAMLREMRSDLAEEDSDCGPDDFIRRMEDVDGELSEDEIEQQPVVFSFGMPPLLSVLARWAKAQVDFDDEAEQRAKNLGDLDAMLREMRSDLAEEDSDCGPDDFIRRMEDVDGELSEDEIEQQPVVFSFGMPPLLSVLARWAKAQVDFDDEAEQRAKNLGDLDAMLREMRSDLAEEDSDCGPDDFIRRMEDVDGELSEDEIEQQPVVFSFGMPPLQSVLARWAKAQVDFDDEAEQRAKNLGDLDAMLREMRSDLAEEDSDCGPDDFIRRMEDVDGELSEDEIEQQPVVFSFGMPPLQSVLARWAKAQVDFDDEAEQRAKNLGDLDAMLREMRSGLAEEDSDCRPRGLHPGMTTSTGELKRGETEQHPFCCFIIRHATPPAQVDFDDEAEQRAKNLGDLDAMLREMRSGLAEEDSDCRPDDFIRRMEDVDGELSEDEIDQQPVVFSFGMPPLQSVLARWAKAQVDFDDEAEQRAKNLGTLMQCSGKCMTSSAGWKTSTANLARMRSSSNQLCSPSACHPLLSVLARWAKAQVDFDDEAEHRAKNLGDLDAMLREMLSDLAEEDSDCGPDDFIRRMEDVDGELSEDEIEQQPVVFSFGMPPLLSVLARWAKAQVDFDDEAEQRAKNLGDLDAMLREMLSDLAEEDSDCGPDDFIRRMEDVDGELSEDEIEQQPVVFSFGMPPLLSVLARWAKAQVDFDDEAEQRAKNLGDLDAMLREMRSDLAEEAEVEEYVLVSGDNAVPSFTSRLAAFFSLQPCLEGLSVCMSPRDNHHQVQ</sequence>
<accession>A0A813I935</accession>
<gene>
    <name evidence="2" type="ORF">PGLA2088_LOCUS5138</name>
</gene>